<protein>
    <submittedName>
        <fullName evidence="7">FAD-dependent oxidoreductase</fullName>
    </submittedName>
</protein>
<proteinExistence type="inferred from homology"/>
<dbReference type="OrthoDB" id="9781621at2"/>
<name>A0A2A2F6X4_9GAMM</name>
<gene>
    <name evidence="7" type="ORF">CK501_08560</name>
</gene>
<evidence type="ECO:0000256" key="2">
    <source>
        <dbReference type="ARBA" id="ARBA00005272"/>
    </source>
</evidence>
<evidence type="ECO:0000256" key="5">
    <source>
        <dbReference type="ARBA" id="ARBA00023002"/>
    </source>
</evidence>
<evidence type="ECO:0000256" key="1">
    <source>
        <dbReference type="ARBA" id="ARBA00001974"/>
    </source>
</evidence>
<dbReference type="SUPFAM" id="SSF51905">
    <property type="entry name" value="FAD/NAD(P)-binding domain"/>
    <property type="match status" value="2"/>
</dbReference>
<evidence type="ECO:0000256" key="3">
    <source>
        <dbReference type="ARBA" id="ARBA00022630"/>
    </source>
</evidence>
<dbReference type="InterPro" id="IPR036188">
    <property type="entry name" value="FAD/NAD-bd_sf"/>
</dbReference>
<dbReference type="PANTHER" id="PTHR42913">
    <property type="entry name" value="APOPTOSIS-INDUCING FACTOR 1"/>
    <property type="match status" value="1"/>
</dbReference>
<dbReference type="EMBL" id="NSKD01000003">
    <property type="protein sequence ID" value="PAU80484.1"/>
    <property type="molecule type" value="Genomic_DNA"/>
</dbReference>
<dbReference type="GO" id="GO:0003955">
    <property type="term" value="F:NAD(P)H dehydrogenase (quinone) activity"/>
    <property type="evidence" value="ECO:0007669"/>
    <property type="project" value="TreeGrafter"/>
</dbReference>
<dbReference type="Gene3D" id="3.50.50.100">
    <property type="match status" value="1"/>
</dbReference>
<dbReference type="InterPro" id="IPR051169">
    <property type="entry name" value="NADH-Q_oxidoreductase"/>
</dbReference>
<comment type="similarity">
    <text evidence="2">Belongs to the NADH dehydrogenase family.</text>
</comment>
<evidence type="ECO:0000313" key="7">
    <source>
        <dbReference type="EMBL" id="PAU80484.1"/>
    </source>
</evidence>
<dbReference type="PANTHER" id="PTHR42913:SF3">
    <property type="entry name" value="64 KDA MITOCHONDRIAL NADH DEHYDROGENASE (EUROFUNG)"/>
    <property type="match status" value="1"/>
</dbReference>
<organism evidence="7 8">
    <name type="scientific">Halovibrio salipaludis</name>
    <dbReference type="NCBI Taxonomy" id="2032626"/>
    <lineage>
        <taxon>Bacteria</taxon>
        <taxon>Pseudomonadati</taxon>
        <taxon>Pseudomonadota</taxon>
        <taxon>Gammaproteobacteria</taxon>
        <taxon>Oceanospirillales</taxon>
        <taxon>Halomonadaceae</taxon>
        <taxon>Halovibrio</taxon>
    </lineage>
</organism>
<keyword evidence="8" id="KW-1185">Reference proteome</keyword>
<comment type="cofactor">
    <cofactor evidence="1">
        <name>FAD</name>
        <dbReference type="ChEBI" id="CHEBI:57692"/>
    </cofactor>
</comment>
<dbReference type="Pfam" id="PF07992">
    <property type="entry name" value="Pyr_redox_2"/>
    <property type="match status" value="1"/>
</dbReference>
<evidence type="ECO:0000259" key="6">
    <source>
        <dbReference type="Pfam" id="PF07992"/>
    </source>
</evidence>
<dbReference type="PRINTS" id="PR00368">
    <property type="entry name" value="FADPNR"/>
</dbReference>
<dbReference type="PRINTS" id="PR00411">
    <property type="entry name" value="PNDRDTASEI"/>
</dbReference>
<dbReference type="GO" id="GO:0019646">
    <property type="term" value="P:aerobic electron transport chain"/>
    <property type="evidence" value="ECO:0007669"/>
    <property type="project" value="TreeGrafter"/>
</dbReference>
<dbReference type="RefSeq" id="WP_095617325.1">
    <property type="nucleotide sequence ID" value="NZ_NSKD01000003.1"/>
</dbReference>
<feature type="domain" description="FAD/NAD(P)-binding" evidence="6">
    <location>
        <begin position="4"/>
        <end position="336"/>
    </location>
</feature>
<evidence type="ECO:0000313" key="8">
    <source>
        <dbReference type="Proteomes" id="UP000218896"/>
    </source>
</evidence>
<keyword evidence="3" id="KW-0285">Flavoprotein</keyword>
<sequence length="432" mass="47592">MTAEIVIVGGGAGGLELATKLGRRMGRRGEARITLVDRSPTHIWKPLLHEVASGAMDSSVDQISYRAVARHRGFHFVLGEFTGLDREAQTITLNAIIDGNGQTILPERQLSYDYLVLAIGSITNDFGIPGVRRQCQFLDSPEQAQHFHQNFLNTLMRVNSQRRTDPDACARIPIVGGGATGVELAAELVHASETVHEYGFSQADRSMLKITLLEAGPRLLPALPERISRDTLRELKELGVDVRLEARITEARADALVDQDGHEIPGDIMVWAAGVQGPTLMEHLDGLSLQPNRMLKVAATLQSVDDPHIFALGDCAACPQEQGFVPPRAQSAHQMADHLAGNLRRAMQGRELKAFQYQDYGSLVNLSQYSAVGTLMGGTSRGSLRVEGRLARLVYISLYRMHQIAVFGWFRGLLMALTDRLHRAFKPKMKLH</sequence>
<evidence type="ECO:0000256" key="4">
    <source>
        <dbReference type="ARBA" id="ARBA00022827"/>
    </source>
</evidence>
<keyword evidence="4" id="KW-0274">FAD</keyword>
<reference evidence="7 8" key="1">
    <citation type="submission" date="2017-08" db="EMBL/GenBank/DDBJ databases">
        <title>Halovibrio sewagensis sp. nov., isolated from wastewater of high salinity.</title>
        <authorList>
            <person name="Dong X."/>
            <person name="Zhang G."/>
        </authorList>
    </citation>
    <scope>NUCLEOTIDE SEQUENCE [LARGE SCALE GENOMIC DNA]</scope>
    <source>
        <strain evidence="7 8">YL5-2</strain>
    </source>
</reference>
<dbReference type="AlphaFoldDB" id="A0A2A2F6X4"/>
<accession>A0A2A2F6X4</accession>
<comment type="caution">
    <text evidence="7">The sequence shown here is derived from an EMBL/GenBank/DDBJ whole genome shotgun (WGS) entry which is preliminary data.</text>
</comment>
<dbReference type="InterPro" id="IPR023753">
    <property type="entry name" value="FAD/NAD-binding_dom"/>
</dbReference>
<keyword evidence="5" id="KW-0560">Oxidoreductase</keyword>
<dbReference type="Proteomes" id="UP000218896">
    <property type="component" value="Unassembled WGS sequence"/>
</dbReference>